<evidence type="ECO:0000313" key="1">
    <source>
        <dbReference type="EMBL" id="MFF3573900.1"/>
    </source>
</evidence>
<protein>
    <submittedName>
        <fullName evidence="1">RidA family protein</fullName>
        <ecNumber evidence="1">3.5.-.-</ecNumber>
    </submittedName>
</protein>
<reference evidence="1 2" key="1">
    <citation type="submission" date="2024-10" db="EMBL/GenBank/DDBJ databases">
        <title>The Natural Products Discovery Center: Release of the First 8490 Sequenced Strains for Exploring Actinobacteria Biosynthetic Diversity.</title>
        <authorList>
            <person name="Kalkreuter E."/>
            <person name="Kautsar S.A."/>
            <person name="Yang D."/>
            <person name="Bader C.D."/>
            <person name="Teijaro C.N."/>
            <person name="Fluegel L."/>
            <person name="Davis C.M."/>
            <person name="Simpson J.R."/>
            <person name="Lauterbach L."/>
            <person name="Steele A.D."/>
            <person name="Gui C."/>
            <person name="Meng S."/>
            <person name="Li G."/>
            <person name="Viehrig K."/>
            <person name="Ye F."/>
            <person name="Su P."/>
            <person name="Kiefer A.F."/>
            <person name="Nichols A."/>
            <person name="Cepeda A.J."/>
            <person name="Yan W."/>
            <person name="Fan B."/>
            <person name="Jiang Y."/>
            <person name="Adhikari A."/>
            <person name="Zheng C.-J."/>
            <person name="Schuster L."/>
            <person name="Cowan T.M."/>
            <person name="Smanski M.J."/>
            <person name="Chevrette M.G."/>
            <person name="De Carvalho L.P.S."/>
            <person name="Shen B."/>
        </authorList>
    </citation>
    <scope>NUCLEOTIDE SEQUENCE [LARGE SCALE GENOMIC DNA]</scope>
    <source>
        <strain evidence="1 2">NPDC002593</strain>
    </source>
</reference>
<organism evidence="1 2">
    <name type="scientific">Nocardia jiangxiensis</name>
    <dbReference type="NCBI Taxonomy" id="282685"/>
    <lineage>
        <taxon>Bacteria</taxon>
        <taxon>Bacillati</taxon>
        <taxon>Actinomycetota</taxon>
        <taxon>Actinomycetes</taxon>
        <taxon>Mycobacteriales</taxon>
        <taxon>Nocardiaceae</taxon>
        <taxon>Nocardia</taxon>
    </lineage>
</organism>
<dbReference type="Gene3D" id="3.30.1330.40">
    <property type="entry name" value="RutC-like"/>
    <property type="match status" value="1"/>
</dbReference>
<dbReference type="InterPro" id="IPR006175">
    <property type="entry name" value="YjgF/YER057c/UK114"/>
</dbReference>
<keyword evidence="1" id="KW-0378">Hydrolase</keyword>
<dbReference type="Pfam" id="PF01042">
    <property type="entry name" value="Ribonuc_L-PSP"/>
    <property type="match status" value="1"/>
</dbReference>
<dbReference type="SUPFAM" id="SSF55298">
    <property type="entry name" value="YjgF-like"/>
    <property type="match status" value="1"/>
</dbReference>
<gene>
    <name evidence="1" type="ORF">ACFYXQ_39740</name>
</gene>
<dbReference type="EMBL" id="JBIAQY010000022">
    <property type="protein sequence ID" value="MFF3573900.1"/>
    <property type="molecule type" value="Genomic_DNA"/>
</dbReference>
<dbReference type="RefSeq" id="WP_387406637.1">
    <property type="nucleotide sequence ID" value="NZ_JBIAQY010000022.1"/>
</dbReference>
<dbReference type="PANTHER" id="PTHR43857:SF1">
    <property type="entry name" value="YJGH FAMILY PROTEIN"/>
    <property type="match status" value="1"/>
</dbReference>
<sequence>MELERLHLFGDSVALSWAVRVGDTIHVAGMVGMDVDFDAPVLEGITFPRGIESQMRQAYANIAWILAKFDASITDIAQQTLFFVGDGAEVAAANKAVRREIFGDKTPASAMVGVRNLFDPRCLVEIQAIAYRTVR</sequence>
<proteinExistence type="predicted"/>
<evidence type="ECO:0000313" key="2">
    <source>
        <dbReference type="Proteomes" id="UP001601992"/>
    </source>
</evidence>
<name>A0ABW6SC69_9NOCA</name>
<dbReference type="InterPro" id="IPR035959">
    <property type="entry name" value="RutC-like_sf"/>
</dbReference>
<accession>A0ABW6SC69</accession>
<dbReference type="GO" id="GO:0016787">
    <property type="term" value="F:hydrolase activity"/>
    <property type="evidence" value="ECO:0007669"/>
    <property type="project" value="UniProtKB-KW"/>
</dbReference>
<comment type="caution">
    <text evidence="1">The sequence shown here is derived from an EMBL/GenBank/DDBJ whole genome shotgun (WGS) entry which is preliminary data.</text>
</comment>
<dbReference type="Proteomes" id="UP001601992">
    <property type="component" value="Unassembled WGS sequence"/>
</dbReference>
<keyword evidence="2" id="KW-1185">Reference proteome</keyword>
<dbReference type="EC" id="3.5.-.-" evidence="1"/>
<dbReference type="PANTHER" id="PTHR43857">
    <property type="entry name" value="BLR7761 PROTEIN"/>
    <property type="match status" value="1"/>
</dbReference>